<dbReference type="RefSeq" id="WP_254750344.1">
    <property type="nucleotide sequence ID" value="NZ_JANCLV010000007.1"/>
</dbReference>
<name>A0ABT1LPH8_9MICC</name>
<keyword evidence="2" id="KW-1185">Reference proteome</keyword>
<evidence type="ECO:0000313" key="2">
    <source>
        <dbReference type="Proteomes" id="UP001524318"/>
    </source>
</evidence>
<dbReference type="EMBL" id="JANCLV010000007">
    <property type="protein sequence ID" value="MCP9000370.1"/>
    <property type="molecule type" value="Genomic_DNA"/>
</dbReference>
<protein>
    <submittedName>
        <fullName evidence="1">Uncharacterized protein</fullName>
    </submittedName>
</protein>
<sequence length="139" mass="15821">MPQQVVVTETYWCPGAWPWEWFDTCTRRVTKWCYDFSWVEETGYGLASHLKGCENGILYSWWAFSFNIWGSTQYGPGRMCFTSQLSSSGRCAASAVSGLTVTAEAPRIQSMARRQIRGPVHRPLVDEKEQSAFDDESSE</sequence>
<proteinExistence type="predicted"/>
<accession>A0ABT1LPH8</accession>
<dbReference type="Proteomes" id="UP001524318">
    <property type="component" value="Unassembled WGS sequence"/>
</dbReference>
<organism evidence="1 2">
    <name type="scientific">Pseudarthrobacter humi</name>
    <dbReference type="NCBI Taxonomy" id="2952523"/>
    <lineage>
        <taxon>Bacteria</taxon>
        <taxon>Bacillati</taxon>
        <taxon>Actinomycetota</taxon>
        <taxon>Actinomycetes</taxon>
        <taxon>Micrococcales</taxon>
        <taxon>Micrococcaceae</taxon>
        <taxon>Pseudarthrobacter</taxon>
    </lineage>
</organism>
<comment type="caution">
    <text evidence="1">The sequence shown here is derived from an EMBL/GenBank/DDBJ whole genome shotgun (WGS) entry which is preliminary data.</text>
</comment>
<gene>
    <name evidence="1" type="ORF">NFC73_11615</name>
</gene>
<evidence type="ECO:0000313" key="1">
    <source>
        <dbReference type="EMBL" id="MCP9000370.1"/>
    </source>
</evidence>
<reference evidence="1 2" key="1">
    <citation type="submission" date="2022-06" db="EMBL/GenBank/DDBJ databases">
        <title>Pseudarthrobacter sp. strain RMG13 Genome sequencing and assembly.</title>
        <authorList>
            <person name="Kim I."/>
        </authorList>
    </citation>
    <scope>NUCLEOTIDE SEQUENCE [LARGE SCALE GENOMIC DNA]</scope>
    <source>
        <strain evidence="1 2">RMG13</strain>
    </source>
</reference>